<proteinExistence type="predicted"/>
<dbReference type="EMBL" id="LZMT01000017">
    <property type="protein sequence ID" value="OBX64348.1"/>
    <property type="molecule type" value="Genomic_DNA"/>
</dbReference>
<organism evidence="1">
    <name type="scientific">Faucicola osloensis</name>
    <name type="common">Moraxella osloensis</name>
    <dbReference type="NCBI Taxonomy" id="34062"/>
    <lineage>
        <taxon>Bacteria</taxon>
        <taxon>Pseudomonadati</taxon>
        <taxon>Pseudomonadota</taxon>
        <taxon>Gammaproteobacteria</taxon>
        <taxon>Moraxellales</taxon>
        <taxon>Moraxellaceae</taxon>
        <taxon>Faucicola</taxon>
    </lineage>
</organism>
<evidence type="ECO:0008006" key="2">
    <source>
        <dbReference type="Google" id="ProtNLM"/>
    </source>
</evidence>
<dbReference type="AlphaFoldDB" id="A0AA91FMP3"/>
<comment type="caution">
    <text evidence="1">The sequence shown here is derived from an EMBL/GenBank/DDBJ whole genome shotgun (WGS) entry which is preliminary data.</text>
</comment>
<sequence>MLKLLAIPVVMLLVSCGEQKTETYTADYLKTHDDIRAKVLADCKENKQTPENCTTANAVETKKRIWK</sequence>
<accession>A0AA91FMP3</accession>
<dbReference type="InterPro" id="IPR047937">
    <property type="entry name" value="Eex_IncN-like"/>
</dbReference>
<dbReference type="PROSITE" id="PS51257">
    <property type="entry name" value="PROKAR_LIPOPROTEIN"/>
    <property type="match status" value="1"/>
</dbReference>
<name>A0AA91FMP3_FAUOS</name>
<reference evidence="1" key="1">
    <citation type="submission" date="2016-06" db="EMBL/GenBank/DDBJ databases">
        <title>Draft genome of Moraxella osloensis CCUG 67237.</title>
        <authorList>
            <person name="Salva-Serra F."/>
            <person name="Engstrom-Jakobsson H."/>
            <person name="Thorell K."/>
            <person name="Gonzales-Siles L."/>
            <person name="Karlsson R."/>
            <person name="Boulund F."/>
            <person name="Engstrand L."/>
            <person name="Kristiansson E."/>
            <person name="Moore E."/>
        </authorList>
    </citation>
    <scope>NUCLEOTIDE SEQUENCE [LARGE SCALE GENOMIC DNA]</scope>
    <source>
        <strain evidence="1">CCUG 67237</strain>
    </source>
</reference>
<evidence type="ECO:0000313" key="1">
    <source>
        <dbReference type="EMBL" id="OBX64348.1"/>
    </source>
</evidence>
<gene>
    <name evidence="1" type="ORF">A9299_10100</name>
</gene>
<protein>
    <recommendedName>
        <fullName evidence="2">EexN family lipoprotein</fullName>
    </recommendedName>
</protein>
<dbReference type="NCBIfam" id="NF033894">
    <property type="entry name" value="Eex_IncN"/>
    <property type="match status" value="1"/>
</dbReference>